<organism evidence="1 2">
    <name type="scientific">Arenibacter palladensis</name>
    <dbReference type="NCBI Taxonomy" id="237373"/>
    <lineage>
        <taxon>Bacteria</taxon>
        <taxon>Pseudomonadati</taxon>
        <taxon>Bacteroidota</taxon>
        <taxon>Flavobacteriia</taxon>
        <taxon>Flavobacteriales</taxon>
        <taxon>Flavobacteriaceae</taxon>
        <taxon>Arenibacter</taxon>
    </lineage>
</organism>
<sequence length="42" mass="4996">MEGFHTKIIHIHPVLSISFSYLPNLFHNFSQKVQEWSLLGWL</sequence>
<gene>
    <name evidence="1" type="ORF">SAMN03080594_101682</name>
</gene>
<name>A0A1M4UMK1_9FLAO</name>
<evidence type="ECO:0000313" key="1">
    <source>
        <dbReference type="EMBL" id="SHE57956.1"/>
    </source>
</evidence>
<reference evidence="2" key="1">
    <citation type="submission" date="2016-11" db="EMBL/GenBank/DDBJ databases">
        <authorList>
            <person name="Varghese N."/>
            <person name="Submissions S."/>
        </authorList>
    </citation>
    <scope>NUCLEOTIDE SEQUENCE [LARGE SCALE GENOMIC DNA]</scope>
    <source>
        <strain evidence="2">DSM 17539</strain>
    </source>
</reference>
<proteinExistence type="predicted"/>
<dbReference type="EMBL" id="FQUX01000001">
    <property type="protein sequence ID" value="SHE57956.1"/>
    <property type="molecule type" value="Genomic_DNA"/>
</dbReference>
<protein>
    <submittedName>
        <fullName evidence="1">Uncharacterized protein</fullName>
    </submittedName>
</protein>
<keyword evidence="2" id="KW-1185">Reference proteome</keyword>
<dbReference type="Proteomes" id="UP000184406">
    <property type="component" value="Unassembled WGS sequence"/>
</dbReference>
<evidence type="ECO:0000313" key="2">
    <source>
        <dbReference type="Proteomes" id="UP000184406"/>
    </source>
</evidence>
<dbReference type="AlphaFoldDB" id="A0A1M4UMK1"/>
<accession>A0A1M4UMK1</accession>